<dbReference type="EMBL" id="JAFIMR010000005">
    <property type="protein sequence ID" value="KAI1879093.1"/>
    <property type="molecule type" value="Genomic_DNA"/>
</dbReference>
<evidence type="ECO:0000313" key="2">
    <source>
        <dbReference type="EMBL" id="KAI1879093.1"/>
    </source>
</evidence>
<feature type="chain" id="PRO_5040342155" evidence="1">
    <location>
        <begin position="27"/>
        <end position="150"/>
    </location>
</feature>
<protein>
    <submittedName>
        <fullName evidence="2">Uncharacterized protein</fullName>
    </submittedName>
</protein>
<reference evidence="2" key="1">
    <citation type="submission" date="2021-03" db="EMBL/GenBank/DDBJ databases">
        <title>Revisited historic fungal species revealed as producer of novel bioactive compounds through whole genome sequencing and comparative genomics.</title>
        <authorList>
            <person name="Vignolle G.A."/>
            <person name="Hochenegger N."/>
            <person name="Mach R.L."/>
            <person name="Mach-Aigner A.R."/>
            <person name="Javad Rahimi M."/>
            <person name="Salim K.A."/>
            <person name="Chan C.M."/>
            <person name="Lim L.B.L."/>
            <person name="Cai F."/>
            <person name="Druzhinina I.S."/>
            <person name="U'Ren J.M."/>
            <person name="Derntl C."/>
        </authorList>
    </citation>
    <scope>NUCLEOTIDE SEQUENCE</scope>
    <source>
        <strain evidence="2">TUCIM 5799</strain>
    </source>
</reference>
<dbReference type="AlphaFoldDB" id="A0A9P9WTK6"/>
<evidence type="ECO:0000313" key="3">
    <source>
        <dbReference type="Proteomes" id="UP000829685"/>
    </source>
</evidence>
<sequence>MRISNAFAALVAFLATAAIALPAADASDKACTTGTAVVTAGYTINYAPATPTATIAGAGYHPEPAWESGRVVATYTYGVPTPIETGFAYAQFKCQYTCNGASPPGSSFFVKYVGGQVGSQCTCYSDLLKPEALVPYNQTVVGAWNAICKD</sequence>
<keyword evidence="3" id="KW-1185">Reference proteome</keyword>
<organism evidence="2 3">
    <name type="scientific">Neoarthrinium moseri</name>
    <dbReference type="NCBI Taxonomy" id="1658444"/>
    <lineage>
        <taxon>Eukaryota</taxon>
        <taxon>Fungi</taxon>
        <taxon>Dikarya</taxon>
        <taxon>Ascomycota</taxon>
        <taxon>Pezizomycotina</taxon>
        <taxon>Sordariomycetes</taxon>
        <taxon>Xylariomycetidae</taxon>
        <taxon>Amphisphaeriales</taxon>
        <taxon>Apiosporaceae</taxon>
        <taxon>Neoarthrinium</taxon>
    </lineage>
</organism>
<accession>A0A9P9WTK6</accession>
<dbReference type="Proteomes" id="UP000829685">
    <property type="component" value="Unassembled WGS sequence"/>
</dbReference>
<comment type="caution">
    <text evidence="2">The sequence shown here is derived from an EMBL/GenBank/DDBJ whole genome shotgun (WGS) entry which is preliminary data.</text>
</comment>
<proteinExistence type="predicted"/>
<name>A0A9P9WTK6_9PEZI</name>
<gene>
    <name evidence="2" type="ORF">JX265_003270</name>
</gene>
<keyword evidence="1" id="KW-0732">Signal</keyword>
<evidence type="ECO:0000256" key="1">
    <source>
        <dbReference type="SAM" id="SignalP"/>
    </source>
</evidence>
<feature type="signal peptide" evidence="1">
    <location>
        <begin position="1"/>
        <end position="26"/>
    </location>
</feature>